<dbReference type="SUPFAM" id="SSF53822">
    <property type="entry name" value="Periplasmic binding protein-like I"/>
    <property type="match status" value="1"/>
</dbReference>
<dbReference type="Proteomes" id="UP000198939">
    <property type="component" value="Unassembled WGS sequence"/>
</dbReference>
<reference evidence="3" key="3">
    <citation type="submission" date="2016-10" db="EMBL/GenBank/DDBJ databases">
        <authorList>
            <person name="Wibberg D."/>
        </authorList>
    </citation>
    <scope>NUCLEOTIDE SEQUENCE [LARGE SCALE GENOMIC DNA]</scope>
</reference>
<evidence type="ECO:0000313" key="2">
    <source>
        <dbReference type="EMBL" id="SEP00419.1"/>
    </source>
</evidence>
<reference evidence="2 4" key="1">
    <citation type="submission" date="2016-10" db="EMBL/GenBank/DDBJ databases">
        <authorList>
            <person name="Varghese N."/>
            <person name="Submissions S."/>
        </authorList>
    </citation>
    <scope>NUCLEOTIDE SEQUENCE [LARGE SCALE GENOMIC DNA]</scope>
    <source>
        <strain evidence="2 4">CGMCC 1.7071</strain>
    </source>
</reference>
<dbReference type="EMBL" id="FOCV01000033">
    <property type="protein sequence ID" value="SEP00419.1"/>
    <property type="molecule type" value="Genomic_DNA"/>
</dbReference>
<dbReference type="Proteomes" id="UP000183063">
    <property type="component" value="Unassembled WGS sequence"/>
</dbReference>
<dbReference type="EMBL" id="FNXB01000042">
    <property type="protein sequence ID" value="SEI16944.1"/>
    <property type="molecule type" value="Genomic_DNA"/>
</dbReference>
<evidence type="ECO:0000313" key="4">
    <source>
        <dbReference type="Proteomes" id="UP000198939"/>
    </source>
</evidence>
<proteinExistence type="predicted"/>
<dbReference type="Gene3D" id="3.40.50.2300">
    <property type="match status" value="2"/>
</dbReference>
<dbReference type="InterPro" id="IPR028082">
    <property type="entry name" value="Peripla_BP_I"/>
</dbReference>
<protein>
    <submittedName>
        <fullName evidence="2">Amino acid/amide ABC transporter substrate-binding protein, HAAT family</fullName>
    </submittedName>
</protein>
<sequence length="433" mass="44189">MKSAKRPEEAAITRVGEQVTVQSIEQVQGSHGLRSTRQVSPSEGVGSLKLIKCLLAMSIVVACGMLAGCQSDVDGIAKNVKTNDIKAPSSEVEESFGETGAEITLLLPKGTTGIYDGAARDVRDGAGLGVGELGGNQVFVKVVDVASGAPAAATAVSAAKTRGSVLLVSYASPAVTSAIAAVPADQRPPLLNLGAPVPPTSGNVYNFVSDEIDSAIDGARAAFASGHKKVLVFTQSDFPAAGEERLASAIRAGGGTYLGLTRYDLTDAAAADAVKRAGAILQNADTVLVLGKTVITTTIAGAVKASGKTNITVVGTSAWPSQAYSNPSVAGTVIAMVEPEGATMIAERYQRHYKRTLSTDAAYGYDAVAVAAGIVRTKGPEGMNAQNLTSKVGFRGVTGLFRLTPAGTVERKMSLYSISGGKLTLLGATPASF</sequence>
<accession>A0A1H8UB08</accession>
<gene>
    <name evidence="1" type="ORF">RTCCBAU85039_5525</name>
    <name evidence="2" type="ORF">SAMN05216228_103313</name>
</gene>
<reference evidence="1" key="2">
    <citation type="submission" date="2016-10" db="EMBL/GenBank/DDBJ databases">
        <authorList>
            <person name="de Groot N.N."/>
        </authorList>
    </citation>
    <scope>NUCLEOTIDE SEQUENCE [LARGE SCALE GENOMIC DNA]</scope>
    <source>
        <strain evidence="1">CCBAU85039</strain>
    </source>
</reference>
<name>A0A1H8UB08_9HYPH</name>
<dbReference type="STRING" id="501024.RTCCBAU85039_5525"/>
<evidence type="ECO:0000313" key="1">
    <source>
        <dbReference type="EMBL" id="SEI16944.1"/>
    </source>
</evidence>
<evidence type="ECO:0000313" key="3">
    <source>
        <dbReference type="Proteomes" id="UP000183063"/>
    </source>
</evidence>
<keyword evidence="4" id="KW-1185">Reference proteome</keyword>
<dbReference type="AlphaFoldDB" id="A0A1H8UB08"/>
<organism evidence="1 3">
    <name type="scientific">Rhizobium tibeticum</name>
    <dbReference type="NCBI Taxonomy" id="501024"/>
    <lineage>
        <taxon>Bacteria</taxon>
        <taxon>Pseudomonadati</taxon>
        <taxon>Pseudomonadota</taxon>
        <taxon>Alphaproteobacteria</taxon>
        <taxon>Hyphomicrobiales</taxon>
        <taxon>Rhizobiaceae</taxon>
        <taxon>Rhizobium/Agrobacterium group</taxon>
        <taxon>Rhizobium</taxon>
    </lineage>
</organism>